<name>A0A315Y045_RUMFL</name>
<evidence type="ECO:0000313" key="3">
    <source>
        <dbReference type="EMBL" id="PWJ13525.1"/>
    </source>
</evidence>
<accession>A0A315Y045</accession>
<protein>
    <submittedName>
        <fullName evidence="3">HlyD family secretion protein</fullName>
    </submittedName>
</protein>
<dbReference type="EMBL" id="QGDI01000004">
    <property type="protein sequence ID" value="PWJ13525.1"/>
    <property type="molecule type" value="Genomic_DNA"/>
</dbReference>
<organism evidence="3 4">
    <name type="scientific">Ruminococcus flavefaciens</name>
    <dbReference type="NCBI Taxonomy" id="1265"/>
    <lineage>
        <taxon>Bacteria</taxon>
        <taxon>Bacillati</taxon>
        <taxon>Bacillota</taxon>
        <taxon>Clostridia</taxon>
        <taxon>Eubacteriales</taxon>
        <taxon>Oscillospiraceae</taxon>
        <taxon>Ruminococcus</taxon>
    </lineage>
</organism>
<feature type="transmembrane region" description="Helical" evidence="2">
    <location>
        <begin position="28"/>
        <end position="46"/>
    </location>
</feature>
<sequence length="576" mass="63214">MNETKEVKDIAADSGDKEIKSPAKKRELIKTLIIIFLAIMLVLTFFSNTIMNRSLPEISTETVASGKLTERIEKRGTVEANQAYNVTVDGNRVIEKIHIKTGQEVKKDDVLFTVNTVDNEKLETEEATLDTLKLDYETALLKDPLDYSSENQKIKAAREELNDLIAKRDAARANDSNAAYAKEENRRNKSELTRLEGIQEKLQSTIKAIDTDSYMDAAPEYSGNLAALCSEYMNADADYKTAYETYQMALESGENIESAKAEADEKEAARNSARENYMNEKNNIRGDLVSQLGDISGSVASLNAAVENYTAEFGEGGTETYAALAASVTEKQSALEELIIELENTKRKNSITDKKENLGIESKKKALEKQQEKVDKLKKEAKSTEVKSKYSGVVSSINVQPDASTTPEEVLAVIDLSDEGFTVNITVENENLKKIKKGIEAEIVNNWNGDIKAVLKEIKSDSSAGAKNKTLVFSVTGDVQTGDSLDLSIPLGSGTYDAIVPKSAVYPSDKGYYVYTVRSKSTPLGNRYYAEKVEVNVEASDTVSSAVSGGLNRGDYIITASSKPLKSGDQVRMKDK</sequence>
<dbReference type="GO" id="GO:1990281">
    <property type="term" value="C:efflux pump complex"/>
    <property type="evidence" value="ECO:0007669"/>
    <property type="project" value="TreeGrafter"/>
</dbReference>
<feature type="coiled-coil region" evidence="1">
    <location>
        <begin position="325"/>
        <end position="387"/>
    </location>
</feature>
<dbReference type="Proteomes" id="UP000245720">
    <property type="component" value="Unassembled WGS sequence"/>
</dbReference>
<dbReference type="Gene3D" id="2.40.420.20">
    <property type="match status" value="1"/>
</dbReference>
<feature type="coiled-coil region" evidence="1">
    <location>
        <begin position="147"/>
        <end position="201"/>
    </location>
</feature>
<dbReference type="PANTHER" id="PTHR30469:SF33">
    <property type="entry name" value="SLR1207 PROTEIN"/>
    <property type="match status" value="1"/>
</dbReference>
<keyword evidence="2" id="KW-0812">Transmembrane</keyword>
<evidence type="ECO:0000313" key="4">
    <source>
        <dbReference type="Proteomes" id="UP000245720"/>
    </source>
</evidence>
<keyword evidence="1" id="KW-0175">Coiled coil</keyword>
<dbReference type="AlphaFoldDB" id="A0A315Y045"/>
<evidence type="ECO:0000256" key="1">
    <source>
        <dbReference type="SAM" id="Coils"/>
    </source>
</evidence>
<dbReference type="GO" id="GO:0015562">
    <property type="term" value="F:efflux transmembrane transporter activity"/>
    <property type="evidence" value="ECO:0007669"/>
    <property type="project" value="TreeGrafter"/>
</dbReference>
<keyword evidence="2" id="KW-1133">Transmembrane helix</keyword>
<keyword evidence="2" id="KW-0472">Membrane</keyword>
<comment type="caution">
    <text evidence="3">The sequence shown here is derived from an EMBL/GenBank/DDBJ whole genome shotgun (WGS) entry which is preliminary data.</text>
</comment>
<dbReference type="RefSeq" id="WP_109726148.1">
    <property type="nucleotide sequence ID" value="NZ_QGDI01000004.1"/>
</dbReference>
<evidence type="ECO:0000256" key="2">
    <source>
        <dbReference type="SAM" id="Phobius"/>
    </source>
</evidence>
<dbReference type="OrthoDB" id="1993375at2"/>
<gene>
    <name evidence="3" type="ORF">IE37_01333</name>
</gene>
<proteinExistence type="predicted"/>
<reference evidence="3 4" key="1">
    <citation type="submission" date="2018-05" db="EMBL/GenBank/DDBJ databases">
        <title>The Hungate 1000. A catalogue of reference genomes from the rumen microbiome.</title>
        <authorList>
            <person name="Kelly W."/>
        </authorList>
    </citation>
    <scope>NUCLEOTIDE SEQUENCE [LARGE SCALE GENOMIC DNA]</scope>
    <source>
        <strain evidence="3 4">SAb67</strain>
    </source>
</reference>
<dbReference type="PANTHER" id="PTHR30469">
    <property type="entry name" value="MULTIDRUG RESISTANCE PROTEIN MDTA"/>
    <property type="match status" value="1"/>
</dbReference>
<feature type="coiled-coil region" evidence="1">
    <location>
        <begin position="256"/>
        <end position="283"/>
    </location>
</feature>